<keyword evidence="1" id="KW-0812">Transmembrane</keyword>
<gene>
    <name evidence="2" type="ORF">AVDCRST_MAG56-2503</name>
</gene>
<dbReference type="Pfam" id="PF09935">
    <property type="entry name" value="DUF2167"/>
    <property type="match status" value="1"/>
</dbReference>
<dbReference type="AlphaFoldDB" id="A0A6J4IVK9"/>
<organism evidence="2">
    <name type="scientific">uncultured Cytophagales bacterium</name>
    <dbReference type="NCBI Taxonomy" id="158755"/>
    <lineage>
        <taxon>Bacteria</taxon>
        <taxon>Pseudomonadati</taxon>
        <taxon>Bacteroidota</taxon>
        <taxon>Sphingobacteriia</taxon>
        <taxon>Sphingobacteriales</taxon>
        <taxon>environmental samples</taxon>
    </lineage>
</organism>
<evidence type="ECO:0000313" key="2">
    <source>
        <dbReference type="EMBL" id="CAA9260485.1"/>
    </source>
</evidence>
<name>A0A6J4IVK9_9SPHI</name>
<keyword evidence="1" id="KW-0472">Membrane</keyword>
<sequence length="327" mass="36049">MELIRTPQAVILRARQPPCEQPTPIHPFFMKQFFATLLFSCFGLSVFGQAADSLQVQVDSIEATLKYQHGVIQLKNGIGTLKVPAGFKYLDADQSNYVLSDLWGNPKSESSLGMIIPDSMGVMGAHTWAFNVEYDEMGYVKDDDAGEIDYDELLAEMQNDTREASKERIKEGYQSIELVGWAAKPYYDSERKILHWAQELKFGGSEQNTLNYNVRILGRKGVLVLNAIAAMDELPEVNRNIDKVLNIVTFSDGNKYADFNPSVDQVAAWTVGGLVAGKVMAKAGFFVLLLKFWKVIALAVAGAGSFVWRLVTGRSRESGESAGGTAA</sequence>
<protein>
    <submittedName>
        <fullName evidence="2">Inner membrane protein</fullName>
    </submittedName>
</protein>
<dbReference type="InterPro" id="IPR018682">
    <property type="entry name" value="DUF2167_membr"/>
</dbReference>
<feature type="transmembrane region" description="Helical" evidence="1">
    <location>
        <begin position="292"/>
        <end position="311"/>
    </location>
</feature>
<accession>A0A6J4IVK9</accession>
<evidence type="ECO:0000256" key="1">
    <source>
        <dbReference type="SAM" id="Phobius"/>
    </source>
</evidence>
<dbReference type="EMBL" id="CADCTQ010000219">
    <property type="protein sequence ID" value="CAA9260485.1"/>
    <property type="molecule type" value="Genomic_DNA"/>
</dbReference>
<reference evidence="2" key="1">
    <citation type="submission" date="2020-02" db="EMBL/GenBank/DDBJ databases">
        <authorList>
            <person name="Meier V. D."/>
        </authorList>
    </citation>
    <scope>NUCLEOTIDE SEQUENCE</scope>
    <source>
        <strain evidence="2">AVDCRST_MAG56</strain>
    </source>
</reference>
<keyword evidence="1" id="KW-1133">Transmembrane helix</keyword>
<proteinExistence type="predicted"/>